<evidence type="ECO:0000313" key="2">
    <source>
        <dbReference type="Proteomes" id="UP000290407"/>
    </source>
</evidence>
<dbReference type="EMBL" id="SBLB01000001">
    <property type="protein sequence ID" value="RYC71792.1"/>
    <property type="molecule type" value="Genomic_DNA"/>
</dbReference>
<evidence type="ECO:0008006" key="3">
    <source>
        <dbReference type="Google" id="ProtNLM"/>
    </source>
</evidence>
<gene>
    <name evidence="1" type="ORF">EQG79_06600</name>
</gene>
<protein>
    <recommendedName>
        <fullName evidence="3">Phosphoribosylpyrophosphate synthetase</fullName>
    </recommendedName>
</protein>
<sequence length="99" mass="10720">MGQLHYDTVSEAVAALQKQGFTTDFRLEQDRLVCPVASFGADEFTIVDIYRYEGDTDPADEASVYAIKSRSGLKGILVTGYGASADAVSTALLEKLHSR</sequence>
<comment type="caution">
    <text evidence="1">The sequence shown here is derived from an EMBL/GenBank/DDBJ whole genome shotgun (WGS) entry which is preliminary data.</text>
</comment>
<proteinExistence type="predicted"/>
<evidence type="ECO:0000313" key="1">
    <source>
        <dbReference type="EMBL" id="RYC71792.1"/>
    </source>
</evidence>
<accession>A0A4Q2URX4</accession>
<keyword evidence="2" id="KW-1185">Reference proteome</keyword>
<name>A0A4Q2URX4_9BACT</name>
<reference evidence="1 2" key="1">
    <citation type="submission" date="2019-01" db="EMBL/GenBank/DDBJ databases">
        <title>Spirosoma flava sp. nov., a propanil-degrading bacterium isolated from herbicide-contaminated soil.</title>
        <authorList>
            <person name="Zhang L."/>
            <person name="Jiang J.-D."/>
        </authorList>
    </citation>
    <scope>NUCLEOTIDE SEQUENCE [LARGE SCALE GENOMIC DNA]</scope>
    <source>
        <strain evidence="1 2">TY50</strain>
    </source>
</reference>
<dbReference type="RefSeq" id="WP_077920879.1">
    <property type="nucleotide sequence ID" value="NZ_SBLB01000001.1"/>
</dbReference>
<dbReference type="Proteomes" id="UP000290407">
    <property type="component" value="Unassembled WGS sequence"/>
</dbReference>
<dbReference type="AlphaFoldDB" id="A0A4Q2URX4"/>
<organism evidence="1 2">
    <name type="scientific">Spirosoma sordidisoli</name>
    <dbReference type="NCBI Taxonomy" id="2502893"/>
    <lineage>
        <taxon>Bacteria</taxon>
        <taxon>Pseudomonadati</taxon>
        <taxon>Bacteroidota</taxon>
        <taxon>Cytophagia</taxon>
        <taxon>Cytophagales</taxon>
        <taxon>Cytophagaceae</taxon>
        <taxon>Spirosoma</taxon>
    </lineage>
</organism>